<dbReference type="CDD" id="cd01716">
    <property type="entry name" value="Hfq"/>
    <property type="match status" value="1"/>
</dbReference>
<dbReference type="SUPFAM" id="SSF50182">
    <property type="entry name" value="Sm-like ribonucleoproteins"/>
    <property type="match status" value="2"/>
</dbReference>
<evidence type="ECO:0000313" key="4">
    <source>
        <dbReference type="Proteomes" id="UP001174205"/>
    </source>
</evidence>
<dbReference type="EMBL" id="JAROCD010000011">
    <property type="protein sequence ID" value="MDN4603922.1"/>
    <property type="molecule type" value="Genomic_DNA"/>
</dbReference>
<keyword evidence="2" id="KW-0346">Stress response</keyword>
<dbReference type="PANTHER" id="PTHR34772">
    <property type="entry name" value="RNA-BINDING PROTEIN HFQ"/>
    <property type="match status" value="1"/>
</dbReference>
<proteinExistence type="predicted"/>
<dbReference type="Proteomes" id="UP001174205">
    <property type="component" value="Unassembled WGS sequence"/>
</dbReference>
<dbReference type="InterPro" id="IPR005001">
    <property type="entry name" value="Hfq"/>
</dbReference>
<protein>
    <submittedName>
        <fullName evidence="3">RNA chaperone Hfq</fullName>
    </submittedName>
</protein>
<dbReference type="NCBIfam" id="TIGR02383">
    <property type="entry name" value="Hfq"/>
    <property type="match status" value="1"/>
</dbReference>
<dbReference type="Gene3D" id="2.30.30.100">
    <property type="match status" value="2"/>
</dbReference>
<dbReference type="InterPro" id="IPR010920">
    <property type="entry name" value="LSM_dom_sf"/>
</dbReference>
<keyword evidence="4" id="KW-1185">Reference proteome</keyword>
<keyword evidence="1" id="KW-0694">RNA-binding</keyword>
<sequence length="153" mass="17237">MSNNVQDLFLNQCRREKVKVTLFLGNGVPMMGKIIHYDAYSIVIEVEKGGYQAFIYKHAILSIVPVFAVGITARQNCNVEHNSNDLLSHCLMKKIPVELYLINGKKMTGTISHYDKYSLVLNSPDRKQNFIFKHGVSTILPSEKVILTAAKPI</sequence>
<dbReference type="RefSeq" id="WP_024630903.1">
    <property type="nucleotide sequence ID" value="NZ_JAROCD010000011.1"/>
</dbReference>
<name>A0ABT8JG15_9BACL</name>
<comment type="caution">
    <text evidence="3">The sequence shown here is derived from an EMBL/GenBank/DDBJ whole genome shotgun (WGS) entry which is preliminary data.</text>
</comment>
<organism evidence="3 4">
    <name type="scientific">Paenibacillus vandeheii</name>
    <dbReference type="NCBI Taxonomy" id="3035917"/>
    <lineage>
        <taxon>Bacteria</taxon>
        <taxon>Bacillati</taxon>
        <taxon>Bacillota</taxon>
        <taxon>Bacilli</taxon>
        <taxon>Bacillales</taxon>
        <taxon>Paenibacillaceae</taxon>
        <taxon>Paenibacillus</taxon>
    </lineage>
</organism>
<reference evidence="3" key="1">
    <citation type="submission" date="2023-03" db="EMBL/GenBank/DDBJ databases">
        <title>MT1 and MT2 Draft Genomes of Novel Species.</title>
        <authorList>
            <person name="Venkateswaran K."/>
        </authorList>
    </citation>
    <scope>NUCLEOTIDE SEQUENCE</scope>
    <source>
        <strain evidence="3">F6_3S_P_1C</strain>
    </source>
</reference>
<evidence type="ECO:0000256" key="1">
    <source>
        <dbReference type="ARBA" id="ARBA00022884"/>
    </source>
</evidence>
<evidence type="ECO:0000313" key="3">
    <source>
        <dbReference type="EMBL" id="MDN4603922.1"/>
    </source>
</evidence>
<accession>A0ABT8JG15</accession>
<dbReference type="PANTHER" id="PTHR34772:SF1">
    <property type="entry name" value="RNA-BINDING PROTEIN HFQ"/>
    <property type="match status" value="1"/>
</dbReference>
<dbReference type="Pfam" id="PF17209">
    <property type="entry name" value="Hfq"/>
    <property type="match status" value="2"/>
</dbReference>
<evidence type="ECO:0000256" key="2">
    <source>
        <dbReference type="ARBA" id="ARBA00023016"/>
    </source>
</evidence>
<gene>
    <name evidence="3" type="primary">hfq</name>
    <name evidence="3" type="ORF">P5G61_21950</name>
</gene>